<keyword evidence="2" id="KW-1185">Reference proteome</keyword>
<organism evidence="1 2">
    <name type="scientific">Paraburkholderia rhizosphaerae</name>
    <dbReference type="NCBI Taxonomy" id="480658"/>
    <lineage>
        <taxon>Bacteria</taxon>
        <taxon>Pseudomonadati</taxon>
        <taxon>Pseudomonadota</taxon>
        <taxon>Betaproteobacteria</taxon>
        <taxon>Burkholderiales</taxon>
        <taxon>Burkholderiaceae</taxon>
        <taxon>Paraburkholderia</taxon>
    </lineage>
</organism>
<accession>A0A4R8LKR3</accession>
<name>A0A4R8LKR3_9BURK</name>
<dbReference type="AlphaFoldDB" id="A0A4R8LKR3"/>
<protein>
    <submittedName>
        <fullName evidence="1">Uncharacterized protein</fullName>
    </submittedName>
</protein>
<sequence>MGTELRVDSWYRYMLYKREAYLRSVIASEEERKEIDVGQKFALAAYPDIWADDAELVERVRRFLGDNFYWHERLAKAGSALEVIETLLHMVRGGSVVVIPEHAPPVAGLAWPPRKPQASSFWGVDNYDAALDVPVMDRYRAQLVRLEAERTPWSEVSSMMDDINGRFMHAAVLADPIGTLPVFAKAGWVSKYGLPDLSGYGTEIVDGTSALLTDAMPFEYFPSQPVGEAFDLAKTPNDGTPGTWYTNPGSGQMRLYGADGKPAVDLDFDHSHNGLRPHAHNWGGGVRAGGNDVVPFSPWRP</sequence>
<evidence type="ECO:0000313" key="2">
    <source>
        <dbReference type="Proteomes" id="UP000295509"/>
    </source>
</evidence>
<dbReference type="Proteomes" id="UP000295509">
    <property type="component" value="Unassembled WGS sequence"/>
</dbReference>
<gene>
    <name evidence="1" type="ORF">BX592_11581</name>
</gene>
<comment type="caution">
    <text evidence="1">The sequence shown here is derived from an EMBL/GenBank/DDBJ whole genome shotgun (WGS) entry which is preliminary data.</text>
</comment>
<evidence type="ECO:0000313" key="1">
    <source>
        <dbReference type="EMBL" id="TDY45114.1"/>
    </source>
</evidence>
<reference evidence="1 2" key="1">
    <citation type="submission" date="2019-03" db="EMBL/GenBank/DDBJ databases">
        <title>Genomic Encyclopedia of Type Strains, Phase III (KMG-III): the genomes of soil and plant-associated and newly described type strains.</title>
        <authorList>
            <person name="Whitman W."/>
        </authorList>
    </citation>
    <scope>NUCLEOTIDE SEQUENCE [LARGE SCALE GENOMIC DNA]</scope>
    <source>
        <strain evidence="1 2">LMG 29544</strain>
    </source>
</reference>
<dbReference type="EMBL" id="SORE01000015">
    <property type="protein sequence ID" value="TDY45114.1"/>
    <property type="molecule type" value="Genomic_DNA"/>
</dbReference>
<proteinExistence type="predicted"/>
<dbReference type="RefSeq" id="WP_243849637.1">
    <property type="nucleotide sequence ID" value="NZ_JBHLUW010000059.1"/>
</dbReference>